<comment type="caution">
    <text evidence="1">The sequence shown here is derived from an EMBL/GenBank/DDBJ whole genome shotgun (WGS) entry which is preliminary data.</text>
</comment>
<accession>A0A0F9PNE2</accession>
<organism evidence="1">
    <name type="scientific">marine sediment metagenome</name>
    <dbReference type="NCBI Taxonomy" id="412755"/>
    <lineage>
        <taxon>unclassified sequences</taxon>
        <taxon>metagenomes</taxon>
        <taxon>ecological metagenomes</taxon>
    </lineage>
</organism>
<protein>
    <submittedName>
        <fullName evidence="1">Uncharacterized protein</fullName>
    </submittedName>
</protein>
<proteinExistence type="predicted"/>
<sequence>MIMEYEINIATNDKLETLKRIATELLKGHCYIFFDEDWADIMIRSNDYGFLSNIADLCNEMVIERSDEKSDIEGFGEQYWEDVKSLFEIATRIGLRKLLDESQTGRLLTAGKLIHCLLNNLGYSRWDEFETCYRLWKEQEALGLFQL</sequence>
<name>A0A0F9PNE2_9ZZZZ</name>
<evidence type="ECO:0000313" key="1">
    <source>
        <dbReference type="EMBL" id="KKM94712.1"/>
    </source>
</evidence>
<dbReference type="AlphaFoldDB" id="A0A0F9PNE2"/>
<reference evidence="1" key="1">
    <citation type="journal article" date="2015" name="Nature">
        <title>Complex archaea that bridge the gap between prokaryotes and eukaryotes.</title>
        <authorList>
            <person name="Spang A."/>
            <person name="Saw J.H."/>
            <person name="Jorgensen S.L."/>
            <person name="Zaremba-Niedzwiedzka K."/>
            <person name="Martijn J."/>
            <person name="Lind A.E."/>
            <person name="van Eijk R."/>
            <person name="Schleper C."/>
            <person name="Guy L."/>
            <person name="Ettema T.J."/>
        </authorList>
    </citation>
    <scope>NUCLEOTIDE SEQUENCE</scope>
</reference>
<dbReference type="EMBL" id="LAZR01006103">
    <property type="protein sequence ID" value="KKM94712.1"/>
    <property type="molecule type" value="Genomic_DNA"/>
</dbReference>
<gene>
    <name evidence="1" type="ORF">LCGC14_1195620</name>
</gene>